<dbReference type="Pfam" id="PF01066">
    <property type="entry name" value="CDP-OH_P_transf"/>
    <property type="match status" value="1"/>
</dbReference>
<name>A0A7J3M1D7_ARCFL</name>
<keyword evidence="6 11" id="KW-1133">Transmembrane helix</keyword>
<keyword evidence="5 11" id="KW-0812">Transmembrane</keyword>
<evidence type="ECO:0000256" key="11">
    <source>
        <dbReference type="SAM" id="Phobius"/>
    </source>
</evidence>
<evidence type="ECO:0000256" key="3">
    <source>
        <dbReference type="ARBA" id="ARBA00022516"/>
    </source>
</evidence>
<evidence type="ECO:0000256" key="2">
    <source>
        <dbReference type="ARBA" id="ARBA00010441"/>
    </source>
</evidence>
<feature type="transmembrane region" description="Helical" evidence="11">
    <location>
        <begin position="139"/>
        <end position="157"/>
    </location>
</feature>
<protein>
    <submittedName>
        <fullName evidence="12">CDP-diacylglycerol--serine O-phosphatidyltransferase</fullName>
        <ecNumber evidence="12">2.7.8.8</ecNumber>
    </submittedName>
</protein>
<dbReference type="InterPro" id="IPR004533">
    <property type="entry name" value="CDP-diaglyc--ser_O-PTrfase"/>
</dbReference>
<evidence type="ECO:0000256" key="1">
    <source>
        <dbReference type="ARBA" id="ARBA00004141"/>
    </source>
</evidence>
<comment type="similarity">
    <text evidence="2">Belongs to the CDP-alcohol phosphatidyltransferase class-I family.</text>
</comment>
<dbReference type="InterPro" id="IPR000462">
    <property type="entry name" value="CDP-OH_P_trans"/>
</dbReference>
<keyword evidence="4 12" id="KW-0808">Transferase</keyword>
<accession>A0A7J3M1D7</accession>
<dbReference type="EC" id="2.7.8.8" evidence="12"/>
<proteinExistence type="inferred from homology"/>
<dbReference type="GO" id="GO:0003882">
    <property type="term" value="F:CDP-diacylglycerol-serine O-phosphatidyltransferase activity"/>
    <property type="evidence" value="ECO:0007669"/>
    <property type="project" value="UniProtKB-EC"/>
</dbReference>
<sequence>MKIFREVSLADSFTVLNALLGLTALVYSIYDYEKCFAFFYFALIADGLDGWIASKTERGKLGKELDSLADTISFAVFPAFLIALKHPELFAFSSLLLAFSILRLARFNVLAVQDFIGVPTAVNAIMVSSLIRLDFPAEMVAIVVFVFSILMISDFRYPKPRVTKLAPIGVLLILAIFYPEVCYLLILISLVYALYPGVRKCEKLLLRSRRELS</sequence>
<feature type="transmembrane region" description="Helical" evidence="11">
    <location>
        <begin position="112"/>
        <end position="133"/>
    </location>
</feature>
<keyword evidence="3" id="KW-0444">Lipid biosynthesis</keyword>
<reference evidence="12" key="1">
    <citation type="journal article" date="2020" name="mSystems">
        <title>Genome- and Community-Level Interaction Insights into Carbon Utilization and Element Cycling Functions of Hydrothermarchaeota in Hydrothermal Sediment.</title>
        <authorList>
            <person name="Zhou Z."/>
            <person name="Liu Y."/>
            <person name="Xu W."/>
            <person name="Pan J."/>
            <person name="Luo Z.H."/>
            <person name="Li M."/>
        </authorList>
    </citation>
    <scope>NUCLEOTIDE SEQUENCE [LARGE SCALE GENOMIC DNA]</scope>
    <source>
        <strain evidence="12">SpSt-587</strain>
    </source>
</reference>
<dbReference type="NCBIfam" id="TIGR00473">
    <property type="entry name" value="pssA"/>
    <property type="match status" value="1"/>
</dbReference>
<evidence type="ECO:0000256" key="9">
    <source>
        <dbReference type="ARBA" id="ARBA00023209"/>
    </source>
</evidence>
<gene>
    <name evidence="12" type="primary">pssA</name>
    <name evidence="12" type="ORF">ENT52_03035</name>
</gene>
<comment type="caution">
    <text evidence="12">The sequence shown here is derived from an EMBL/GenBank/DDBJ whole genome shotgun (WGS) entry which is preliminary data.</text>
</comment>
<keyword evidence="7" id="KW-0443">Lipid metabolism</keyword>
<evidence type="ECO:0000313" key="12">
    <source>
        <dbReference type="EMBL" id="HGT82681.1"/>
    </source>
</evidence>
<comment type="subcellular location">
    <subcellularLocation>
        <location evidence="1">Membrane</location>
        <topology evidence="1">Multi-pass membrane protein</topology>
    </subcellularLocation>
</comment>
<feature type="transmembrane region" description="Helical" evidence="11">
    <location>
        <begin position="169"/>
        <end position="195"/>
    </location>
</feature>
<keyword evidence="9" id="KW-0594">Phospholipid biosynthesis</keyword>
<evidence type="ECO:0000256" key="6">
    <source>
        <dbReference type="ARBA" id="ARBA00022989"/>
    </source>
</evidence>
<keyword evidence="10" id="KW-1208">Phospholipid metabolism</keyword>
<feature type="transmembrane region" description="Helical" evidence="11">
    <location>
        <begin position="12"/>
        <end position="30"/>
    </location>
</feature>
<dbReference type="AlphaFoldDB" id="A0A7J3M1D7"/>
<dbReference type="InterPro" id="IPR043130">
    <property type="entry name" value="CDP-OH_PTrfase_TM_dom"/>
</dbReference>
<feature type="transmembrane region" description="Helical" evidence="11">
    <location>
        <begin position="89"/>
        <end position="105"/>
    </location>
</feature>
<keyword evidence="8 11" id="KW-0472">Membrane</keyword>
<evidence type="ECO:0000256" key="8">
    <source>
        <dbReference type="ARBA" id="ARBA00023136"/>
    </source>
</evidence>
<dbReference type="GO" id="GO:0008654">
    <property type="term" value="P:phospholipid biosynthetic process"/>
    <property type="evidence" value="ECO:0007669"/>
    <property type="project" value="UniProtKB-KW"/>
</dbReference>
<evidence type="ECO:0000256" key="4">
    <source>
        <dbReference type="ARBA" id="ARBA00022679"/>
    </source>
</evidence>
<dbReference type="EMBL" id="DSYZ01000069">
    <property type="protein sequence ID" value="HGT82681.1"/>
    <property type="molecule type" value="Genomic_DNA"/>
</dbReference>
<dbReference type="GO" id="GO:0016020">
    <property type="term" value="C:membrane"/>
    <property type="evidence" value="ECO:0007669"/>
    <property type="project" value="UniProtKB-SubCell"/>
</dbReference>
<dbReference type="Gene3D" id="1.20.120.1760">
    <property type="match status" value="1"/>
</dbReference>
<organism evidence="12">
    <name type="scientific">Archaeoglobus fulgidus</name>
    <dbReference type="NCBI Taxonomy" id="2234"/>
    <lineage>
        <taxon>Archaea</taxon>
        <taxon>Methanobacteriati</taxon>
        <taxon>Methanobacteriota</taxon>
        <taxon>Archaeoglobi</taxon>
        <taxon>Archaeoglobales</taxon>
        <taxon>Archaeoglobaceae</taxon>
        <taxon>Archaeoglobus</taxon>
    </lineage>
</organism>
<evidence type="ECO:0000256" key="5">
    <source>
        <dbReference type="ARBA" id="ARBA00022692"/>
    </source>
</evidence>
<evidence type="ECO:0000256" key="7">
    <source>
        <dbReference type="ARBA" id="ARBA00023098"/>
    </source>
</evidence>
<evidence type="ECO:0000256" key="10">
    <source>
        <dbReference type="ARBA" id="ARBA00023264"/>
    </source>
</evidence>